<protein>
    <submittedName>
        <fullName evidence="2">Uncharacterized protein</fullName>
    </submittedName>
</protein>
<gene>
    <name evidence="2" type="ORF">EV688_11367</name>
</gene>
<comment type="caution">
    <text evidence="2">The sequence shown here is derived from an EMBL/GenBank/DDBJ whole genome shotgun (WGS) entry which is preliminary data.</text>
</comment>
<dbReference type="EMBL" id="SLWX01000013">
    <property type="protein sequence ID" value="TCO74513.1"/>
    <property type="molecule type" value="Genomic_DNA"/>
</dbReference>
<organism evidence="2 3">
    <name type="scientific">Chromatocurvus halotolerans</name>
    <dbReference type="NCBI Taxonomy" id="1132028"/>
    <lineage>
        <taxon>Bacteria</taxon>
        <taxon>Pseudomonadati</taxon>
        <taxon>Pseudomonadota</taxon>
        <taxon>Gammaproteobacteria</taxon>
        <taxon>Cellvibrionales</taxon>
        <taxon>Halieaceae</taxon>
        <taxon>Chromatocurvus</taxon>
    </lineage>
</organism>
<evidence type="ECO:0000313" key="2">
    <source>
        <dbReference type="EMBL" id="TCO74513.1"/>
    </source>
</evidence>
<evidence type="ECO:0000256" key="1">
    <source>
        <dbReference type="SAM" id="MobiDB-lite"/>
    </source>
</evidence>
<name>A0A4R2KLG5_9GAMM</name>
<evidence type="ECO:0000313" key="3">
    <source>
        <dbReference type="Proteomes" id="UP000294980"/>
    </source>
</evidence>
<proteinExistence type="predicted"/>
<feature type="region of interest" description="Disordered" evidence="1">
    <location>
        <begin position="44"/>
        <end position="92"/>
    </location>
</feature>
<dbReference type="RefSeq" id="WP_117318964.1">
    <property type="nucleotide sequence ID" value="NZ_QQSW01000017.1"/>
</dbReference>
<sequence>MIRDYTISPRRQLHWMLAVCCTLVILVTTTPCAMALVDLPDAASNHDCPHCPPEPCHESAGPDDCDSLNPADKPRNDGGADSPAMLPPVGFAVHERPPRLQTGAIGPPPARDGPRRHLILVTFNE</sequence>
<dbReference type="AlphaFoldDB" id="A0A4R2KLG5"/>
<reference evidence="2 3" key="1">
    <citation type="submission" date="2019-03" db="EMBL/GenBank/DDBJ databases">
        <title>Genomic Encyclopedia of Type Strains, Phase IV (KMG-IV): sequencing the most valuable type-strain genomes for metagenomic binning, comparative biology and taxonomic classification.</title>
        <authorList>
            <person name="Goeker M."/>
        </authorList>
    </citation>
    <scope>NUCLEOTIDE SEQUENCE [LARGE SCALE GENOMIC DNA]</scope>
    <source>
        <strain evidence="2 3">DSM 23344</strain>
    </source>
</reference>
<accession>A0A4R2KLG5</accession>
<keyword evidence="3" id="KW-1185">Reference proteome</keyword>
<dbReference type="Proteomes" id="UP000294980">
    <property type="component" value="Unassembled WGS sequence"/>
</dbReference>